<dbReference type="PROSITE" id="PS50222">
    <property type="entry name" value="EF_HAND_2"/>
    <property type="match status" value="1"/>
</dbReference>
<protein>
    <recommendedName>
        <fullName evidence="2">EF-hand domain-containing protein</fullName>
    </recommendedName>
</protein>
<keyword evidence="1" id="KW-0106">Calcium</keyword>
<dbReference type="GO" id="GO:0005509">
    <property type="term" value="F:calcium ion binding"/>
    <property type="evidence" value="ECO:0007669"/>
    <property type="project" value="InterPro"/>
</dbReference>
<evidence type="ECO:0000313" key="4">
    <source>
        <dbReference type="Proteomes" id="UP000663836"/>
    </source>
</evidence>
<organism evidence="3 4">
    <name type="scientific">Rotaria sordida</name>
    <dbReference type="NCBI Taxonomy" id="392033"/>
    <lineage>
        <taxon>Eukaryota</taxon>
        <taxon>Metazoa</taxon>
        <taxon>Spiralia</taxon>
        <taxon>Gnathifera</taxon>
        <taxon>Rotifera</taxon>
        <taxon>Eurotatoria</taxon>
        <taxon>Bdelloidea</taxon>
        <taxon>Philodinida</taxon>
        <taxon>Philodinidae</taxon>
        <taxon>Rotaria</taxon>
    </lineage>
</organism>
<dbReference type="InterPro" id="IPR011992">
    <property type="entry name" value="EF-hand-dom_pair"/>
</dbReference>
<accession>A0A819SWF4</accession>
<gene>
    <name evidence="3" type="ORF">JBS370_LOCUS29699</name>
</gene>
<dbReference type="PROSITE" id="PS00018">
    <property type="entry name" value="EF_HAND_1"/>
    <property type="match status" value="2"/>
</dbReference>
<evidence type="ECO:0000313" key="3">
    <source>
        <dbReference type="EMBL" id="CAF4062852.1"/>
    </source>
</evidence>
<dbReference type="SUPFAM" id="SSF47473">
    <property type="entry name" value="EF-hand"/>
    <property type="match status" value="1"/>
</dbReference>
<dbReference type="Proteomes" id="UP000663836">
    <property type="component" value="Unassembled WGS sequence"/>
</dbReference>
<dbReference type="SMART" id="SM00054">
    <property type="entry name" value="EFh"/>
    <property type="match status" value="2"/>
</dbReference>
<sequence length="189" mass="22362">KIEHVEMGKLNFNKEVTLFEDPAYQSLVEKIMTNKSLLQKEFERADRYQTNHLSLTVWSKIMTNVLHIDLPWLILRSKLVQEDTQGILYNTMFDGYILNNTRFQMSNPGIMEDLYMWKDMLIRLFNLIDYDHSGFISRNEFSDVVKLILYDEYGTGDINEAYIEELISAMDLDKNGRIDINEFLGKIWI</sequence>
<evidence type="ECO:0000259" key="2">
    <source>
        <dbReference type="PROSITE" id="PS50222"/>
    </source>
</evidence>
<dbReference type="Gene3D" id="1.10.238.10">
    <property type="entry name" value="EF-hand"/>
    <property type="match status" value="1"/>
</dbReference>
<comment type="caution">
    <text evidence="3">The sequence shown here is derived from an EMBL/GenBank/DDBJ whole genome shotgun (WGS) entry which is preliminary data.</text>
</comment>
<dbReference type="Pfam" id="PF13499">
    <property type="entry name" value="EF-hand_7"/>
    <property type="match status" value="1"/>
</dbReference>
<proteinExistence type="predicted"/>
<reference evidence="3" key="1">
    <citation type="submission" date="2021-02" db="EMBL/GenBank/DDBJ databases">
        <authorList>
            <person name="Nowell W R."/>
        </authorList>
    </citation>
    <scope>NUCLEOTIDE SEQUENCE</scope>
</reference>
<evidence type="ECO:0000256" key="1">
    <source>
        <dbReference type="ARBA" id="ARBA00022837"/>
    </source>
</evidence>
<dbReference type="InterPro" id="IPR002048">
    <property type="entry name" value="EF_hand_dom"/>
</dbReference>
<dbReference type="AlphaFoldDB" id="A0A819SWF4"/>
<dbReference type="EMBL" id="CAJOBD010006511">
    <property type="protein sequence ID" value="CAF4062852.1"/>
    <property type="molecule type" value="Genomic_DNA"/>
</dbReference>
<feature type="non-terminal residue" evidence="3">
    <location>
        <position position="189"/>
    </location>
</feature>
<dbReference type="InterPro" id="IPR018247">
    <property type="entry name" value="EF_Hand_1_Ca_BS"/>
</dbReference>
<name>A0A819SWF4_9BILA</name>
<feature type="domain" description="EF-hand" evidence="2">
    <location>
        <begin position="116"/>
        <end position="151"/>
    </location>
</feature>
<dbReference type="CDD" id="cd00051">
    <property type="entry name" value="EFh"/>
    <property type="match status" value="1"/>
</dbReference>